<evidence type="ECO:0000256" key="5">
    <source>
        <dbReference type="PROSITE-ProRule" id="PRU00169"/>
    </source>
</evidence>
<dbReference type="EMBL" id="QBMN01000051">
    <property type="protein sequence ID" value="PZO42244.1"/>
    <property type="molecule type" value="Genomic_DNA"/>
</dbReference>
<dbReference type="CDD" id="cd17535">
    <property type="entry name" value="REC_NarL-like"/>
    <property type="match status" value="1"/>
</dbReference>
<organism evidence="8 9">
    <name type="scientific">Shackletoniella antarctica</name>
    <dbReference type="NCBI Taxonomy" id="268115"/>
    <lineage>
        <taxon>Bacteria</taxon>
        <taxon>Bacillati</taxon>
        <taxon>Cyanobacteriota</taxon>
        <taxon>Cyanophyceae</taxon>
        <taxon>Oculatellales</taxon>
        <taxon>Oculatellaceae</taxon>
        <taxon>Shackletoniella</taxon>
    </lineage>
</organism>
<dbReference type="PANTHER" id="PTHR43214:SF41">
    <property type="entry name" value="NITRATE_NITRITE RESPONSE REGULATOR PROTEIN NARP"/>
    <property type="match status" value="1"/>
</dbReference>
<evidence type="ECO:0000256" key="3">
    <source>
        <dbReference type="ARBA" id="ARBA00023125"/>
    </source>
</evidence>
<dbReference type="Pfam" id="PF00196">
    <property type="entry name" value="GerE"/>
    <property type="match status" value="1"/>
</dbReference>
<dbReference type="AlphaFoldDB" id="A0A2W4WB34"/>
<keyword evidence="4" id="KW-0804">Transcription</keyword>
<dbReference type="InterPro" id="IPR016032">
    <property type="entry name" value="Sig_transdc_resp-reg_C-effctor"/>
</dbReference>
<dbReference type="PROSITE" id="PS50043">
    <property type="entry name" value="HTH_LUXR_2"/>
    <property type="match status" value="1"/>
</dbReference>
<keyword evidence="3 8" id="KW-0238">DNA-binding</keyword>
<dbReference type="SUPFAM" id="SSF52172">
    <property type="entry name" value="CheY-like"/>
    <property type="match status" value="1"/>
</dbReference>
<dbReference type="SUPFAM" id="SSF46894">
    <property type="entry name" value="C-terminal effector domain of the bipartite response regulators"/>
    <property type="match status" value="1"/>
</dbReference>
<accession>A0A2W4WB34</accession>
<dbReference type="PANTHER" id="PTHR43214">
    <property type="entry name" value="TWO-COMPONENT RESPONSE REGULATOR"/>
    <property type="match status" value="1"/>
</dbReference>
<proteinExistence type="predicted"/>
<evidence type="ECO:0000259" key="7">
    <source>
        <dbReference type="PROSITE" id="PS50110"/>
    </source>
</evidence>
<dbReference type="GO" id="GO:0003677">
    <property type="term" value="F:DNA binding"/>
    <property type="evidence" value="ECO:0007669"/>
    <property type="project" value="UniProtKB-KW"/>
</dbReference>
<dbReference type="GO" id="GO:0006355">
    <property type="term" value="P:regulation of DNA-templated transcription"/>
    <property type="evidence" value="ECO:0007669"/>
    <property type="project" value="InterPro"/>
</dbReference>
<feature type="modified residue" description="4-aspartylphosphate" evidence="5">
    <location>
        <position position="56"/>
    </location>
</feature>
<reference evidence="9" key="1">
    <citation type="submission" date="2018-04" db="EMBL/GenBank/DDBJ databases">
        <authorList>
            <person name="Cornet L."/>
        </authorList>
    </citation>
    <scope>NUCLEOTIDE SEQUENCE [LARGE SCALE GENOMIC DNA]</scope>
</reference>
<dbReference type="Proteomes" id="UP000249081">
    <property type="component" value="Unassembled WGS sequence"/>
</dbReference>
<dbReference type="CDD" id="cd06170">
    <property type="entry name" value="LuxR_C_like"/>
    <property type="match status" value="1"/>
</dbReference>
<reference evidence="8 9" key="2">
    <citation type="submission" date="2018-06" db="EMBL/GenBank/DDBJ databases">
        <title>Metagenomic assembly of (sub)arctic Cyanobacteria and their associated microbiome from non-axenic cultures.</title>
        <authorList>
            <person name="Baurain D."/>
        </authorList>
    </citation>
    <scope>NUCLEOTIDE SEQUENCE [LARGE SCALE GENOMIC DNA]</scope>
    <source>
        <strain evidence="8">ULC041bin1</strain>
    </source>
</reference>
<evidence type="ECO:0000256" key="4">
    <source>
        <dbReference type="ARBA" id="ARBA00023163"/>
    </source>
</evidence>
<evidence type="ECO:0000313" key="8">
    <source>
        <dbReference type="EMBL" id="PZO42244.1"/>
    </source>
</evidence>
<protein>
    <submittedName>
        <fullName evidence="8">DNA-binding response regulator</fullName>
    </submittedName>
</protein>
<dbReference type="GO" id="GO:0000160">
    <property type="term" value="P:phosphorelay signal transduction system"/>
    <property type="evidence" value="ECO:0007669"/>
    <property type="project" value="InterPro"/>
</dbReference>
<comment type="caution">
    <text evidence="8">The sequence shown here is derived from an EMBL/GenBank/DDBJ whole genome shotgun (WGS) entry which is preliminary data.</text>
</comment>
<dbReference type="PRINTS" id="PR00038">
    <property type="entry name" value="HTHLUXR"/>
</dbReference>
<dbReference type="SMART" id="SM00421">
    <property type="entry name" value="HTH_LUXR"/>
    <property type="match status" value="1"/>
</dbReference>
<dbReference type="InterPro" id="IPR000792">
    <property type="entry name" value="Tscrpt_reg_LuxR_C"/>
</dbReference>
<evidence type="ECO:0000256" key="2">
    <source>
        <dbReference type="ARBA" id="ARBA00023015"/>
    </source>
</evidence>
<dbReference type="PROSITE" id="PS50110">
    <property type="entry name" value="RESPONSE_REGULATORY"/>
    <property type="match status" value="1"/>
</dbReference>
<sequence>MSTIQLVIADNHTLVRAGFRSLVEELDGIEVVGEAENGRDALQLVETLKPQIVLMDIAMPEMNGLEATARISREFPQVKVLILSMHANEEYVYQALRSGASGYLLKDSGAEELELALRAIARGETYLCPAVSKYVVSDYVRRLNQDQTPLDQITPRQREILQLIAEGKSTKEIAELLYISTKTVETHRTQLMDRLDIHDIAGLVRYAIRIGLVVLE</sequence>
<evidence type="ECO:0000313" key="9">
    <source>
        <dbReference type="Proteomes" id="UP000249081"/>
    </source>
</evidence>
<dbReference type="InterPro" id="IPR058245">
    <property type="entry name" value="NreC/VraR/RcsB-like_REC"/>
</dbReference>
<gene>
    <name evidence="8" type="ORF">DCF17_09185</name>
</gene>
<dbReference type="Gene3D" id="3.40.50.2300">
    <property type="match status" value="1"/>
</dbReference>
<keyword evidence="2" id="KW-0805">Transcription regulation</keyword>
<dbReference type="InterPro" id="IPR001789">
    <property type="entry name" value="Sig_transdc_resp-reg_receiver"/>
</dbReference>
<evidence type="ECO:0000256" key="1">
    <source>
        <dbReference type="ARBA" id="ARBA00022553"/>
    </source>
</evidence>
<keyword evidence="1 5" id="KW-0597">Phosphoprotein</keyword>
<dbReference type="InterPro" id="IPR011006">
    <property type="entry name" value="CheY-like_superfamily"/>
</dbReference>
<dbReference type="Pfam" id="PF00072">
    <property type="entry name" value="Response_reg"/>
    <property type="match status" value="1"/>
</dbReference>
<feature type="domain" description="HTH luxR-type" evidence="6">
    <location>
        <begin position="146"/>
        <end position="211"/>
    </location>
</feature>
<feature type="domain" description="Response regulatory" evidence="7">
    <location>
        <begin position="5"/>
        <end position="121"/>
    </location>
</feature>
<name>A0A2W4WB34_9CYAN</name>
<dbReference type="SMART" id="SM00448">
    <property type="entry name" value="REC"/>
    <property type="match status" value="1"/>
</dbReference>
<evidence type="ECO:0000259" key="6">
    <source>
        <dbReference type="PROSITE" id="PS50043"/>
    </source>
</evidence>
<dbReference type="InterPro" id="IPR039420">
    <property type="entry name" value="WalR-like"/>
</dbReference>